<dbReference type="PANTHER" id="PTHR22930">
    <property type="match status" value="1"/>
</dbReference>
<comment type="cofactor">
    <cofactor evidence="1">
        <name>a divalent metal cation</name>
        <dbReference type="ChEBI" id="CHEBI:60240"/>
    </cofactor>
</comment>
<gene>
    <name evidence="9" type="ORF">ILUMI_21910</name>
</gene>
<dbReference type="InterPro" id="IPR027806">
    <property type="entry name" value="HARBI1_dom"/>
</dbReference>
<keyword evidence="5" id="KW-0479">Metal-binding</keyword>
<accession>A0A8K0CBJ9</accession>
<evidence type="ECO:0000256" key="5">
    <source>
        <dbReference type="ARBA" id="ARBA00022723"/>
    </source>
</evidence>
<proteinExistence type="inferred from homology"/>
<evidence type="ECO:0000256" key="7">
    <source>
        <dbReference type="ARBA" id="ARBA00023242"/>
    </source>
</evidence>
<evidence type="ECO:0000256" key="3">
    <source>
        <dbReference type="ARBA" id="ARBA00006958"/>
    </source>
</evidence>
<comment type="similarity">
    <text evidence="3">Belongs to the HARBI1 family.</text>
</comment>
<dbReference type="OrthoDB" id="2430314at2759"/>
<dbReference type="GO" id="GO:0005634">
    <property type="term" value="C:nucleus"/>
    <property type="evidence" value="ECO:0007669"/>
    <property type="project" value="UniProtKB-SubCell"/>
</dbReference>
<organism evidence="9 10">
    <name type="scientific">Ignelater luminosus</name>
    <name type="common">Cucubano</name>
    <name type="synonym">Pyrophorus luminosus</name>
    <dbReference type="NCBI Taxonomy" id="2038154"/>
    <lineage>
        <taxon>Eukaryota</taxon>
        <taxon>Metazoa</taxon>
        <taxon>Ecdysozoa</taxon>
        <taxon>Arthropoda</taxon>
        <taxon>Hexapoda</taxon>
        <taxon>Insecta</taxon>
        <taxon>Pterygota</taxon>
        <taxon>Neoptera</taxon>
        <taxon>Endopterygota</taxon>
        <taxon>Coleoptera</taxon>
        <taxon>Polyphaga</taxon>
        <taxon>Elateriformia</taxon>
        <taxon>Elateroidea</taxon>
        <taxon>Elateridae</taxon>
        <taxon>Agrypninae</taxon>
        <taxon>Pyrophorini</taxon>
        <taxon>Ignelater</taxon>
    </lineage>
</organism>
<evidence type="ECO:0000256" key="6">
    <source>
        <dbReference type="ARBA" id="ARBA00022801"/>
    </source>
</evidence>
<dbReference type="Proteomes" id="UP000801492">
    <property type="component" value="Unassembled WGS sequence"/>
</dbReference>
<protein>
    <recommendedName>
        <fullName evidence="8">DDE Tnp4 domain-containing protein</fullName>
    </recommendedName>
</protein>
<feature type="domain" description="DDE Tnp4" evidence="8">
    <location>
        <begin position="63"/>
        <end position="188"/>
    </location>
</feature>
<dbReference type="InterPro" id="IPR045249">
    <property type="entry name" value="HARBI1-like"/>
</dbReference>
<evidence type="ECO:0000313" key="9">
    <source>
        <dbReference type="EMBL" id="KAF2884258.1"/>
    </source>
</evidence>
<dbReference type="GO" id="GO:0046872">
    <property type="term" value="F:metal ion binding"/>
    <property type="evidence" value="ECO:0007669"/>
    <property type="project" value="UniProtKB-KW"/>
</dbReference>
<evidence type="ECO:0000259" key="8">
    <source>
        <dbReference type="Pfam" id="PF13359"/>
    </source>
</evidence>
<name>A0A8K0CBJ9_IGNLU</name>
<dbReference type="Pfam" id="PF13359">
    <property type="entry name" value="DDE_Tnp_4"/>
    <property type="match status" value="1"/>
</dbReference>
<evidence type="ECO:0000313" key="10">
    <source>
        <dbReference type="Proteomes" id="UP000801492"/>
    </source>
</evidence>
<comment type="caution">
    <text evidence="9">The sequence shown here is derived from an EMBL/GenBank/DDBJ whole genome shotgun (WGS) entry which is preliminary data.</text>
</comment>
<keyword evidence="7" id="KW-0539">Nucleus</keyword>
<reference evidence="9" key="1">
    <citation type="submission" date="2019-08" db="EMBL/GenBank/DDBJ databases">
        <title>The genome of the North American firefly Photinus pyralis.</title>
        <authorList>
            <consortium name="Photinus pyralis genome working group"/>
            <person name="Fallon T.R."/>
            <person name="Sander Lower S.E."/>
            <person name="Weng J.-K."/>
        </authorList>
    </citation>
    <scope>NUCLEOTIDE SEQUENCE</scope>
    <source>
        <strain evidence="9">TRF0915ILg1</strain>
        <tissue evidence="9">Whole body</tissue>
    </source>
</reference>
<sequence length="352" mass="40599">MTKKVDKSVFSRILMLNEIIKVLDERSFRLSFRTIAVHHSLAEQHNKPRFYEIFEFAGVIGVIDCTHIAIVAPPAEDRKIPGRLFIRRKGYHSINCQVTCEADLKILTVNERRSGSVHDAAVWSTSAIYQHLKQQYQHGKRSSKLLGDSGYPLQPWLFTPVIGAAANTPRANYNRRLASAKNTIERCIVDRLTCLFHKHAPWCQVTFGKKPAPWLIDNIKLLMKLRDKAKSKYKDTRTEADWPYYKALRNFTTTAVRNEKKTYLQFKIDNNNTKELWNELRRLNAVPSKSNNKFSGNINEINDYFVNSIPSLTVLNYDLRSVSKFSQEHALLLNPSKSCTLLLGHFSNEFRV</sequence>
<comment type="subcellular location">
    <subcellularLocation>
        <location evidence="2">Nucleus</location>
    </subcellularLocation>
</comment>
<evidence type="ECO:0000256" key="2">
    <source>
        <dbReference type="ARBA" id="ARBA00004123"/>
    </source>
</evidence>
<keyword evidence="6" id="KW-0378">Hydrolase</keyword>
<dbReference type="EMBL" id="VTPC01090206">
    <property type="protein sequence ID" value="KAF2884258.1"/>
    <property type="molecule type" value="Genomic_DNA"/>
</dbReference>
<evidence type="ECO:0000256" key="4">
    <source>
        <dbReference type="ARBA" id="ARBA00022722"/>
    </source>
</evidence>
<keyword evidence="10" id="KW-1185">Reference proteome</keyword>
<keyword evidence="4" id="KW-0540">Nuclease</keyword>
<dbReference type="GO" id="GO:0016787">
    <property type="term" value="F:hydrolase activity"/>
    <property type="evidence" value="ECO:0007669"/>
    <property type="project" value="UniProtKB-KW"/>
</dbReference>
<dbReference type="AlphaFoldDB" id="A0A8K0CBJ9"/>
<dbReference type="PANTHER" id="PTHR22930:SF85">
    <property type="entry name" value="GH03217P-RELATED"/>
    <property type="match status" value="1"/>
</dbReference>
<evidence type="ECO:0000256" key="1">
    <source>
        <dbReference type="ARBA" id="ARBA00001968"/>
    </source>
</evidence>
<dbReference type="GO" id="GO:0004518">
    <property type="term" value="F:nuclease activity"/>
    <property type="evidence" value="ECO:0007669"/>
    <property type="project" value="UniProtKB-KW"/>
</dbReference>